<dbReference type="InterPro" id="IPR036779">
    <property type="entry name" value="LysM_dom_sf"/>
</dbReference>
<dbReference type="PROSITE" id="PS51782">
    <property type="entry name" value="LYSM"/>
    <property type="match status" value="2"/>
</dbReference>
<feature type="chain" id="PRO_5043677565" evidence="2">
    <location>
        <begin position="20"/>
        <end position="403"/>
    </location>
</feature>
<dbReference type="Pfam" id="PF01476">
    <property type="entry name" value="LysM"/>
    <property type="match status" value="2"/>
</dbReference>
<keyword evidence="2" id="KW-0732">Signal</keyword>
<gene>
    <name evidence="4" type="ORF">CCAL9337_05415</name>
</gene>
<dbReference type="CDD" id="cd16894">
    <property type="entry name" value="MltD-like"/>
    <property type="match status" value="1"/>
</dbReference>
<evidence type="ECO:0000256" key="1">
    <source>
        <dbReference type="ARBA" id="ARBA00007734"/>
    </source>
</evidence>
<accession>A0AAW3ZV04</accession>
<evidence type="ECO:0000256" key="2">
    <source>
        <dbReference type="SAM" id="SignalP"/>
    </source>
</evidence>
<feature type="domain" description="LysM" evidence="3">
    <location>
        <begin position="307"/>
        <end position="350"/>
    </location>
</feature>
<organism evidence="4 5">
    <name type="scientific">Campylobacter californiensis</name>
    <dbReference type="NCBI Taxonomy" id="1032243"/>
    <lineage>
        <taxon>Bacteria</taxon>
        <taxon>Pseudomonadati</taxon>
        <taxon>Campylobacterota</taxon>
        <taxon>Epsilonproteobacteria</taxon>
        <taxon>Campylobacterales</taxon>
        <taxon>Campylobacteraceae</taxon>
        <taxon>Campylobacter</taxon>
    </lineage>
</organism>
<dbReference type="SMART" id="SM00257">
    <property type="entry name" value="LysM"/>
    <property type="match status" value="2"/>
</dbReference>
<name>A0AAW3ZV04_9BACT</name>
<proteinExistence type="inferred from homology"/>
<dbReference type="EMBL" id="LIWG01000005">
    <property type="protein sequence ID" value="MBE3608168.1"/>
    <property type="molecule type" value="Genomic_DNA"/>
</dbReference>
<dbReference type="InterPro" id="IPR008258">
    <property type="entry name" value="Transglycosylase_SLT_dom_1"/>
</dbReference>
<reference evidence="4 5" key="1">
    <citation type="submission" date="2015-08" db="EMBL/GenBank/DDBJ databases">
        <title>Comparative genomics of the Campylobacter concisus group.</title>
        <authorList>
            <person name="Yee E."/>
            <person name="Chapman M.H."/>
            <person name="Huynh S."/>
            <person name="Bono J.L."/>
            <person name="On S.L."/>
            <person name="St Leger J."/>
            <person name="Foster G."/>
            <person name="Parker C.T."/>
            <person name="Miller W.G."/>
        </authorList>
    </citation>
    <scope>NUCLEOTIDE SEQUENCE [LARGE SCALE GENOMIC DNA]</scope>
    <source>
        <strain evidence="4 5">RM9337</strain>
    </source>
</reference>
<dbReference type="PANTHER" id="PTHR37423:SF2">
    <property type="entry name" value="MEMBRANE-BOUND LYTIC MUREIN TRANSGLYCOSYLASE C"/>
    <property type="match status" value="1"/>
</dbReference>
<comment type="similarity">
    <text evidence="1">Belongs to the transglycosylase Slt family.</text>
</comment>
<dbReference type="Pfam" id="PF01464">
    <property type="entry name" value="SLT"/>
    <property type="match status" value="1"/>
</dbReference>
<evidence type="ECO:0000259" key="3">
    <source>
        <dbReference type="PROSITE" id="PS51782"/>
    </source>
</evidence>
<dbReference type="Gene3D" id="1.10.530.10">
    <property type="match status" value="1"/>
</dbReference>
<comment type="caution">
    <text evidence="4">The sequence shown here is derived from an EMBL/GenBank/DDBJ whole genome shotgun (WGS) entry which is preliminary data.</text>
</comment>
<dbReference type="CDD" id="cd00118">
    <property type="entry name" value="LysM"/>
    <property type="match status" value="2"/>
</dbReference>
<dbReference type="RefSeq" id="WP_170016292.1">
    <property type="nucleotide sequence ID" value="NZ_CP012545.1"/>
</dbReference>
<protein>
    <submittedName>
        <fullName evidence="4">Transglycosylase SLT domain-containing protein</fullName>
    </submittedName>
</protein>
<dbReference type="Gene3D" id="3.10.350.10">
    <property type="entry name" value="LysM domain"/>
    <property type="match status" value="2"/>
</dbReference>
<dbReference type="Proteomes" id="UP000650616">
    <property type="component" value="Unassembled WGS sequence"/>
</dbReference>
<feature type="signal peptide" evidence="2">
    <location>
        <begin position="1"/>
        <end position="19"/>
    </location>
</feature>
<keyword evidence="5" id="KW-1185">Reference proteome</keyword>
<dbReference type="SUPFAM" id="SSF53955">
    <property type="entry name" value="Lysozyme-like"/>
    <property type="match status" value="1"/>
</dbReference>
<evidence type="ECO:0000313" key="5">
    <source>
        <dbReference type="Proteomes" id="UP000650616"/>
    </source>
</evidence>
<dbReference type="InterPro" id="IPR018392">
    <property type="entry name" value="LysM"/>
</dbReference>
<dbReference type="InterPro" id="IPR023346">
    <property type="entry name" value="Lysozyme-like_dom_sf"/>
</dbReference>
<feature type="domain" description="LysM" evidence="3">
    <location>
        <begin position="359"/>
        <end position="402"/>
    </location>
</feature>
<sequence length="403" mass="45276">MKAMLKIFMIFACAISLFANTSDRDFYEAQVKILKELDINPSFIKTSYYTNMKKSIKKSHIKTFTDALKNGYVYIPMIKEHIQNSKVPDSFFYLAMIESGFSNHTVSKAKAAGMWQFMPKTAKMHGLNINEYVDERRDPFASTKAATTYLSTLKKQFGKWYLAAMAYNCGDGCLSKAIKAAGTDDLATLIDPQKKYLPPETRQFVIKILRAAYIARETNFLLSKDSSLLNPKGGLKLVQVTVPGGTNLMHVGDGIGLSLKKMKTNNPHLKYVFTEPNLKNTYVYIPENKKEIFSQNFKPLTGKKDFFAYTVKRGDTLLAIAKKTGVSHKAIKDFNELKTNAISQNQKLIIPRSKDNSIQNYTVQNGETLAEISKKFNVKEKDIRDANSLASSNLNAGESIVIP</sequence>
<dbReference type="AlphaFoldDB" id="A0AAW3ZV04"/>
<dbReference type="SUPFAM" id="SSF54106">
    <property type="entry name" value="LysM domain"/>
    <property type="match status" value="2"/>
</dbReference>
<evidence type="ECO:0000313" key="4">
    <source>
        <dbReference type="EMBL" id="MBE3608168.1"/>
    </source>
</evidence>
<dbReference type="PANTHER" id="PTHR37423">
    <property type="entry name" value="SOLUBLE LYTIC MUREIN TRANSGLYCOSYLASE-RELATED"/>
    <property type="match status" value="1"/>
</dbReference>